<gene>
    <name evidence="2" type="ORF">SAMN02787113_04835</name>
</gene>
<proteinExistence type="predicted"/>
<dbReference type="RefSeq" id="WP_170844221.1">
    <property type="nucleotide sequence ID" value="NZ_FOCR01000036.1"/>
</dbReference>
<dbReference type="EMBL" id="FOEL01000036">
    <property type="protein sequence ID" value="SER88902.1"/>
    <property type="molecule type" value="Genomic_DNA"/>
</dbReference>
<dbReference type="Pfam" id="PF02368">
    <property type="entry name" value="Big_2"/>
    <property type="match status" value="1"/>
</dbReference>
<dbReference type="AlphaFoldDB" id="A0A1H9SV60"/>
<dbReference type="InterPro" id="IPR008964">
    <property type="entry name" value="Invasin/intimin_cell_adhesion"/>
</dbReference>
<evidence type="ECO:0000259" key="1">
    <source>
        <dbReference type="Pfam" id="PF02368"/>
    </source>
</evidence>
<sequence>IAKVDIKGEVTAIAPGLATITVTTVAGQHTETYIATVNPTVTISGTTEVGRMLTADTTAPTGASITYQWQRSNANGTFEDIAGATSSTYTLIPADATQFIRVIVTANDSGYSATTTSEPTIAITSTVAAIEGVGTPTTVLQLGETTTRTATTIEAGTKTWSSSDTTVATINETTGVINAIAAGTTTISYISTNGGTNLVNVTVYPEAAVVNPAYPGVSTTSGPILPTLTGSNNSATVKIFSIGRIKGVVTGFFSHSGTLNITNINLNHINSIEIFYVGKDNNGVVIEKGSVTVIINS</sequence>
<dbReference type="Gene3D" id="2.60.40.1080">
    <property type="match status" value="1"/>
</dbReference>
<evidence type="ECO:0000313" key="2">
    <source>
        <dbReference type="EMBL" id="SER88902.1"/>
    </source>
</evidence>
<organism evidence="2 3">
    <name type="scientific">Lysinibacillus fusiformis</name>
    <dbReference type="NCBI Taxonomy" id="28031"/>
    <lineage>
        <taxon>Bacteria</taxon>
        <taxon>Bacillati</taxon>
        <taxon>Bacillota</taxon>
        <taxon>Bacilli</taxon>
        <taxon>Bacillales</taxon>
        <taxon>Bacillaceae</taxon>
        <taxon>Lysinibacillus</taxon>
    </lineage>
</organism>
<dbReference type="SUPFAM" id="SSF49373">
    <property type="entry name" value="Invasin/intimin cell-adhesion fragments"/>
    <property type="match status" value="1"/>
</dbReference>
<accession>A0A1H9SV60</accession>
<name>A0A1H9SV60_9BACI</name>
<reference evidence="2 3" key="1">
    <citation type="submission" date="2016-10" db="EMBL/GenBank/DDBJ databases">
        <authorList>
            <person name="Varghese N."/>
            <person name="Submissions S."/>
        </authorList>
    </citation>
    <scope>NUCLEOTIDE SEQUENCE [LARGE SCALE GENOMIC DNA]</scope>
    <source>
        <strain evidence="2 3">TC-13</strain>
    </source>
</reference>
<dbReference type="Proteomes" id="UP000199410">
    <property type="component" value="Unassembled WGS sequence"/>
</dbReference>
<comment type="caution">
    <text evidence="2">The sequence shown here is derived from an EMBL/GenBank/DDBJ whole genome shotgun (WGS) entry which is preliminary data.</text>
</comment>
<protein>
    <submittedName>
        <fullName evidence="2">Ig-like domain (Group 2)</fullName>
    </submittedName>
</protein>
<feature type="non-terminal residue" evidence="2">
    <location>
        <position position="1"/>
    </location>
</feature>
<evidence type="ECO:0000313" key="3">
    <source>
        <dbReference type="Proteomes" id="UP000199410"/>
    </source>
</evidence>
<dbReference type="Gene3D" id="2.60.40.2700">
    <property type="match status" value="1"/>
</dbReference>
<feature type="domain" description="BIG2" evidence="1">
    <location>
        <begin position="136"/>
        <end position="196"/>
    </location>
</feature>
<dbReference type="InterPro" id="IPR003343">
    <property type="entry name" value="Big_2"/>
</dbReference>